<sequence length="388" mass="41589">MSTVLETEEHQALRAAVAALGKRYGRDYLTRVVRDEGHPDELWADAAKLGYLGVNLPEEYGGGGGGIAELSIVLEELGAAGCPLLMMVVSPAICGTVIARFGTDEQKQAWLPGLADGTRTMAFGITEPDAGSNSHRITTTARKDEASGDWILTGRKVFISGVDIADATLIVGRTEDARTGSLKPCLFIVPRETEGFQRRQIEMELQAPEKQFELTLDDVRLPADALVGDEDAGLLQLFAGLNPERIMTAAFSIGMARYALSRAVGYAKERSVWKSPIGAHQAIAHPLAQSHIDIELARLMMQKAARLYDDGDDMGAGEAANMAKLAAADACVKTVDQSVHTLGGNGLTKEFGLASLIVASRVARIAPVSREMILNYVSHQTLGLPKSY</sequence>
<dbReference type="Pfam" id="PF02771">
    <property type="entry name" value="Acyl-CoA_dh_N"/>
    <property type="match status" value="1"/>
</dbReference>
<dbReference type="PANTHER" id="PTHR48083">
    <property type="entry name" value="MEDIUM-CHAIN SPECIFIC ACYL-COA DEHYDROGENASE, MITOCHONDRIAL-RELATED"/>
    <property type="match status" value="1"/>
</dbReference>
<evidence type="ECO:0000259" key="7">
    <source>
        <dbReference type="Pfam" id="PF00441"/>
    </source>
</evidence>
<dbReference type="EMBL" id="CP097289">
    <property type="protein sequence ID" value="UQT57890.1"/>
    <property type="molecule type" value="Genomic_DNA"/>
</dbReference>
<protein>
    <submittedName>
        <fullName evidence="10">Acyl-CoA/acyl-ACP dehydrogenase</fullName>
    </submittedName>
</protein>
<dbReference type="Pfam" id="PF02770">
    <property type="entry name" value="Acyl-CoA_dh_M"/>
    <property type="match status" value="1"/>
</dbReference>
<evidence type="ECO:0000256" key="1">
    <source>
        <dbReference type="ARBA" id="ARBA00001974"/>
    </source>
</evidence>
<dbReference type="SUPFAM" id="SSF56645">
    <property type="entry name" value="Acyl-CoA dehydrogenase NM domain-like"/>
    <property type="match status" value="1"/>
</dbReference>
<dbReference type="CDD" id="cd00567">
    <property type="entry name" value="ACAD"/>
    <property type="match status" value="1"/>
</dbReference>
<dbReference type="InterPro" id="IPR050741">
    <property type="entry name" value="Acyl-CoA_dehydrogenase"/>
</dbReference>
<evidence type="ECO:0000256" key="5">
    <source>
        <dbReference type="ARBA" id="ARBA00023002"/>
    </source>
</evidence>
<organism evidence="10 11">
    <name type="scientific">Streptomyces durmitorensis</name>
    <dbReference type="NCBI Taxonomy" id="319947"/>
    <lineage>
        <taxon>Bacteria</taxon>
        <taxon>Bacillati</taxon>
        <taxon>Actinomycetota</taxon>
        <taxon>Actinomycetes</taxon>
        <taxon>Kitasatosporales</taxon>
        <taxon>Streptomycetaceae</taxon>
        <taxon>Streptomyces</taxon>
    </lineage>
</organism>
<evidence type="ECO:0000256" key="6">
    <source>
        <dbReference type="RuleBase" id="RU362125"/>
    </source>
</evidence>
<dbReference type="PIRSF" id="PIRSF016578">
    <property type="entry name" value="HsaA"/>
    <property type="match status" value="1"/>
</dbReference>
<name>A0ABY4PWS3_9ACTN</name>
<accession>A0ABY4PWS3</accession>
<feature type="domain" description="Acyl-CoA oxidase/dehydrogenase middle" evidence="8">
    <location>
        <begin position="122"/>
        <end position="218"/>
    </location>
</feature>
<gene>
    <name evidence="10" type="ORF">M4V62_23915</name>
</gene>
<dbReference type="Pfam" id="PF00441">
    <property type="entry name" value="Acyl-CoA_dh_1"/>
    <property type="match status" value="1"/>
</dbReference>
<dbReference type="InterPro" id="IPR009100">
    <property type="entry name" value="AcylCoA_DH/oxidase_NM_dom_sf"/>
</dbReference>
<comment type="cofactor">
    <cofactor evidence="1 6">
        <name>FAD</name>
        <dbReference type="ChEBI" id="CHEBI:57692"/>
    </cofactor>
</comment>
<dbReference type="Gene3D" id="1.20.140.10">
    <property type="entry name" value="Butyryl-CoA Dehydrogenase, subunit A, domain 3"/>
    <property type="match status" value="1"/>
</dbReference>
<dbReference type="SUPFAM" id="SSF47203">
    <property type="entry name" value="Acyl-CoA dehydrogenase C-terminal domain-like"/>
    <property type="match status" value="1"/>
</dbReference>
<evidence type="ECO:0000259" key="8">
    <source>
        <dbReference type="Pfam" id="PF02770"/>
    </source>
</evidence>
<proteinExistence type="inferred from homology"/>
<feature type="domain" description="Acyl-CoA dehydrogenase/oxidase C-terminal" evidence="7">
    <location>
        <begin position="233"/>
        <end position="375"/>
    </location>
</feature>
<dbReference type="InterPro" id="IPR046373">
    <property type="entry name" value="Acyl-CoA_Oxase/DH_mid-dom_sf"/>
</dbReference>
<dbReference type="InterPro" id="IPR036250">
    <property type="entry name" value="AcylCo_DH-like_C"/>
</dbReference>
<evidence type="ECO:0000256" key="4">
    <source>
        <dbReference type="ARBA" id="ARBA00022827"/>
    </source>
</evidence>
<evidence type="ECO:0000313" key="10">
    <source>
        <dbReference type="EMBL" id="UQT57890.1"/>
    </source>
</evidence>
<dbReference type="InterPro" id="IPR037069">
    <property type="entry name" value="AcylCoA_DH/ox_N_sf"/>
</dbReference>
<evidence type="ECO:0000313" key="11">
    <source>
        <dbReference type="Proteomes" id="UP000829992"/>
    </source>
</evidence>
<keyword evidence="5 6" id="KW-0560">Oxidoreductase</keyword>
<comment type="similarity">
    <text evidence="2 6">Belongs to the acyl-CoA dehydrogenase family.</text>
</comment>
<evidence type="ECO:0000256" key="3">
    <source>
        <dbReference type="ARBA" id="ARBA00022630"/>
    </source>
</evidence>
<evidence type="ECO:0000256" key="2">
    <source>
        <dbReference type="ARBA" id="ARBA00009347"/>
    </source>
</evidence>
<dbReference type="RefSeq" id="WP_249589271.1">
    <property type="nucleotide sequence ID" value="NZ_BAAAQL010000017.1"/>
</dbReference>
<dbReference type="Proteomes" id="UP000829992">
    <property type="component" value="Chromosome"/>
</dbReference>
<reference evidence="10 11" key="1">
    <citation type="submission" date="2022-05" db="EMBL/GenBank/DDBJ databases">
        <authorList>
            <person name="Zhou X."/>
            <person name="Li K."/>
            <person name="Man Y."/>
        </authorList>
    </citation>
    <scope>NUCLEOTIDE SEQUENCE [LARGE SCALE GENOMIC DNA]</scope>
    <source>
        <strain evidence="10 11">MS405</strain>
    </source>
</reference>
<keyword evidence="3 6" id="KW-0285">Flavoprotein</keyword>
<evidence type="ECO:0000259" key="9">
    <source>
        <dbReference type="Pfam" id="PF02771"/>
    </source>
</evidence>
<keyword evidence="4 6" id="KW-0274">FAD</keyword>
<dbReference type="Gene3D" id="1.10.540.10">
    <property type="entry name" value="Acyl-CoA dehydrogenase/oxidase, N-terminal domain"/>
    <property type="match status" value="1"/>
</dbReference>
<keyword evidence="11" id="KW-1185">Reference proteome</keyword>
<dbReference type="InterPro" id="IPR006091">
    <property type="entry name" value="Acyl-CoA_Oxase/DH_mid-dom"/>
</dbReference>
<dbReference type="Gene3D" id="2.40.110.10">
    <property type="entry name" value="Butyryl-CoA Dehydrogenase, subunit A, domain 2"/>
    <property type="match status" value="1"/>
</dbReference>
<feature type="domain" description="Acyl-CoA dehydrogenase/oxidase N-terminal" evidence="9">
    <location>
        <begin position="7"/>
        <end position="117"/>
    </location>
</feature>
<dbReference type="InterPro" id="IPR009075">
    <property type="entry name" value="AcylCo_DH/oxidase_C"/>
</dbReference>
<dbReference type="InterPro" id="IPR013786">
    <property type="entry name" value="AcylCoA_DH/ox_N"/>
</dbReference>
<dbReference type="PANTHER" id="PTHR48083:SF1">
    <property type="entry name" value="DEHYDROGENASE, PUTATIVE (AFU_ORTHOLOGUE AFUA_7G06510)-RELATED"/>
    <property type="match status" value="1"/>
</dbReference>